<keyword evidence="3" id="KW-0998">Cell outer membrane</keyword>
<keyword evidence="5" id="KW-0812">Transmembrane</keyword>
<dbReference type="SUPFAM" id="SSF103088">
    <property type="entry name" value="OmpA-like"/>
    <property type="match status" value="1"/>
</dbReference>
<dbReference type="InterPro" id="IPR006664">
    <property type="entry name" value="OMP_bac"/>
</dbReference>
<evidence type="ECO:0000313" key="7">
    <source>
        <dbReference type="EMBL" id="MFM0443291.1"/>
    </source>
</evidence>
<evidence type="ECO:0000256" key="2">
    <source>
        <dbReference type="ARBA" id="ARBA00023136"/>
    </source>
</evidence>
<dbReference type="Proteomes" id="UP001629288">
    <property type="component" value="Unassembled WGS sequence"/>
</dbReference>
<dbReference type="EMBL" id="JAQQDH010000001">
    <property type="protein sequence ID" value="MFM0443291.1"/>
    <property type="molecule type" value="Genomic_DNA"/>
</dbReference>
<protein>
    <submittedName>
        <fullName evidence="7">OmpA family protein</fullName>
    </submittedName>
</protein>
<dbReference type="Gene3D" id="3.40.1520.20">
    <property type="match status" value="1"/>
</dbReference>
<comment type="subcellular location">
    <subcellularLocation>
        <location evidence="1">Cell outer membrane</location>
    </subcellularLocation>
</comment>
<accession>A0ABW9BX32</accession>
<evidence type="ECO:0000259" key="6">
    <source>
        <dbReference type="PROSITE" id="PS51123"/>
    </source>
</evidence>
<dbReference type="Pfam" id="PF06078">
    <property type="entry name" value="DUF937"/>
    <property type="match status" value="1"/>
</dbReference>
<keyword evidence="8" id="KW-1185">Reference proteome</keyword>
<keyword evidence="2 4" id="KW-0472">Membrane</keyword>
<evidence type="ECO:0000256" key="5">
    <source>
        <dbReference type="SAM" id="Phobius"/>
    </source>
</evidence>
<comment type="caution">
    <text evidence="7">The sequence shown here is derived from an EMBL/GenBank/DDBJ whole genome shotgun (WGS) entry which is preliminary data.</text>
</comment>
<dbReference type="InterPro" id="IPR006665">
    <property type="entry name" value="OmpA-like"/>
</dbReference>
<dbReference type="InterPro" id="IPR036737">
    <property type="entry name" value="OmpA-like_sf"/>
</dbReference>
<reference evidence="7 8" key="1">
    <citation type="journal article" date="2024" name="Chem. Sci.">
        <title>Discovery of megapolipeptins by genome mining of a Burkholderiales bacteria collection.</title>
        <authorList>
            <person name="Paulo B.S."/>
            <person name="Recchia M.J.J."/>
            <person name="Lee S."/>
            <person name="Fergusson C.H."/>
            <person name="Romanowski S.B."/>
            <person name="Hernandez A."/>
            <person name="Krull N."/>
            <person name="Liu D.Y."/>
            <person name="Cavanagh H."/>
            <person name="Bos A."/>
            <person name="Gray C.A."/>
            <person name="Murphy B.T."/>
            <person name="Linington R.G."/>
            <person name="Eustaquio A.S."/>
        </authorList>
    </citation>
    <scope>NUCLEOTIDE SEQUENCE [LARGE SCALE GENOMIC DNA]</scope>
    <source>
        <strain evidence="7 8">RL17-379-BIB-C</strain>
    </source>
</reference>
<organism evidence="7 8">
    <name type="scientific">Paraburkholderia strydomiana</name>
    <dbReference type="NCBI Taxonomy" id="1245417"/>
    <lineage>
        <taxon>Bacteria</taxon>
        <taxon>Pseudomonadati</taxon>
        <taxon>Pseudomonadota</taxon>
        <taxon>Betaproteobacteria</taxon>
        <taxon>Burkholderiales</taxon>
        <taxon>Burkholderiaceae</taxon>
        <taxon>Paraburkholderia</taxon>
    </lineage>
</organism>
<dbReference type="PROSITE" id="PS51123">
    <property type="entry name" value="OMPA_2"/>
    <property type="match status" value="1"/>
</dbReference>
<keyword evidence="5" id="KW-1133">Transmembrane helix</keyword>
<dbReference type="Pfam" id="PF00691">
    <property type="entry name" value="OmpA"/>
    <property type="match status" value="1"/>
</dbReference>
<proteinExistence type="predicted"/>
<feature type="transmembrane region" description="Helical" evidence="5">
    <location>
        <begin position="233"/>
        <end position="252"/>
    </location>
</feature>
<dbReference type="PANTHER" id="PTHR30329:SF21">
    <property type="entry name" value="LIPOPROTEIN YIAD-RELATED"/>
    <property type="match status" value="1"/>
</dbReference>
<feature type="domain" description="OmpA-like" evidence="6">
    <location>
        <begin position="496"/>
        <end position="615"/>
    </location>
</feature>
<dbReference type="RefSeq" id="WP_408127073.1">
    <property type="nucleotide sequence ID" value="NZ_JAQQDH010000001.1"/>
</dbReference>
<dbReference type="PRINTS" id="PR01023">
    <property type="entry name" value="NAFLGMOTY"/>
</dbReference>
<dbReference type="PANTHER" id="PTHR30329">
    <property type="entry name" value="STATOR ELEMENT OF FLAGELLAR MOTOR COMPLEX"/>
    <property type="match status" value="1"/>
</dbReference>
<sequence>MSINLIHAIQSALTDEVVGQLGARIGLPSEAARSVMSTAAPALLAGLMQRAATLEGARSLFATVVSPDVNARIAEQLPHLTGSTGGVSELESAGRGLLERSLDRRAESLSDEVAAQTGVPAHATHAITGIVGATMLGVLKQHLLKSQGNVGQLPVLLSHQMPLIAPYLNDRLLAALGLGSVGAFAGSVLAQLKAVSAHIEQPTPAAKPAPEVTAAVQVPADAVVGEKRRSHAWLWWPLLAIIAAAMALVYLFPGGFPRGQWSGGSAVSGAERSADAQSASVPVAASGELAAVAASSDAAASNAAGAIEALDAASSTAGVSASAAGAGSAPVGGASAASATSAARQPHVAVPSTKDSQLAFAVGESGKPTLTATVGSEAEKTQLVDELTKRLGQYNYAANIAVDPATKPASWLPRLDGLMPLMGVPGAELRLDGTHVELSGAAANAKLGWLNTLKSLFGAPYEIGTFDADNAIQQATANFRSAIKALLAPGATCAAADVAKVLNLQVINFTSASAHVPTSAAEDLNQSARVLNACARNGRAAKLEVAGYSDNVGGEQANLQLSKQRAEAVRTYLVKTGAPADSLSAQGYGQAHPLQPNDSASGRFANRRIEFAAQQ</sequence>
<evidence type="ECO:0000256" key="4">
    <source>
        <dbReference type="PROSITE-ProRule" id="PRU00473"/>
    </source>
</evidence>
<dbReference type="PRINTS" id="PR01021">
    <property type="entry name" value="OMPADOMAIN"/>
</dbReference>
<evidence type="ECO:0000256" key="1">
    <source>
        <dbReference type="ARBA" id="ARBA00004442"/>
    </source>
</evidence>
<dbReference type="Gene3D" id="3.30.1330.60">
    <property type="entry name" value="OmpA-like domain"/>
    <property type="match status" value="1"/>
</dbReference>
<dbReference type="InterPro" id="IPR050330">
    <property type="entry name" value="Bact_OuterMem_StrucFunc"/>
</dbReference>
<name>A0ABW9BX32_9BURK</name>
<gene>
    <name evidence="7" type="ORF">PQR00_06800</name>
</gene>
<dbReference type="InterPro" id="IPR009282">
    <property type="entry name" value="DUF937"/>
</dbReference>
<evidence type="ECO:0000256" key="3">
    <source>
        <dbReference type="ARBA" id="ARBA00023237"/>
    </source>
</evidence>
<dbReference type="CDD" id="cd07185">
    <property type="entry name" value="OmpA_C-like"/>
    <property type="match status" value="1"/>
</dbReference>
<evidence type="ECO:0000313" key="8">
    <source>
        <dbReference type="Proteomes" id="UP001629288"/>
    </source>
</evidence>